<protein>
    <submittedName>
        <fullName evidence="2">Polysaccharide pyruvyl transferase family protein</fullName>
    </submittedName>
</protein>
<accession>A0A3E4UHF1</accession>
<sequence length="357" mass="41195">MKKVGILTFQDADNYGAMLQCYALQKKIEGMGNKCLVINYKCDYLSKPFSIAALKRKGMVRYILGNINAIVRKPRKKKFHEFRHTIPMTERVKKQDLKALNEEFDIFIVGSDCVWNDDITNFDTTYLLDFVYDSRKKNSYAASFGFSKMKMNMKAGYSKYLKEFNSLNVRELSGKEILNKIGVNAAVVLDPTLLLDSSEWDNVTVDLKINEKYIFVYQLTPSKYLLKIVRQLQRKTGYKVVIIPFPVGGSLKADSHLNYGPEEWVTLIRNAEYVVTDSFHGTAFSIIYGRKVYCCVNELATRIISLLELLGLNECLYSNNREFELMEVINYDEAYLKLRKEKEKSLKILKGIIHDGK</sequence>
<dbReference type="EMBL" id="QSSQ01000001">
    <property type="protein sequence ID" value="RGM08793.1"/>
    <property type="molecule type" value="Genomic_DNA"/>
</dbReference>
<keyword evidence="2" id="KW-0808">Transferase</keyword>
<dbReference type="Proteomes" id="UP000261257">
    <property type="component" value="Unassembled WGS sequence"/>
</dbReference>
<evidence type="ECO:0000313" key="3">
    <source>
        <dbReference type="Proteomes" id="UP000261257"/>
    </source>
</evidence>
<comment type="caution">
    <text evidence="2">The sequence shown here is derived from an EMBL/GenBank/DDBJ whole genome shotgun (WGS) entry which is preliminary data.</text>
</comment>
<dbReference type="InterPro" id="IPR007345">
    <property type="entry name" value="Polysacch_pyruvyl_Trfase"/>
</dbReference>
<dbReference type="RefSeq" id="WP_117620543.1">
    <property type="nucleotide sequence ID" value="NZ_QRQF01000001.1"/>
</dbReference>
<gene>
    <name evidence="2" type="ORF">DXC39_02175</name>
</gene>
<dbReference type="Pfam" id="PF04230">
    <property type="entry name" value="PS_pyruv_trans"/>
    <property type="match status" value="1"/>
</dbReference>
<dbReference type="AlphaFoldDB" id="A0A3E4UHF1"/>
<name>A0A3E4UHF1_9FIRM</name>
<dbReference type="GO" id="GO:0016740">
    <property type="term" value="F:transferase activity"/>
    <property type="evidence" value="ECO:0007669"/>
    <property type="project" value="UniProtKB-KW"/>
</dbReference>
<reference evidence="2 3" key="1">
    <citation type="submission" date="2018-08" db="EMBL/GenBank/DDBJ databases">
        <title>A genome reference for cultivated species of the human gut microbiota.</title>
        <authorList>
            <person name="Zou Y."/>
            <person name="Xue W."/>
            <person name="Luo G."/>
        </authorList>
    </citation>
    <scope>NUCLEOTIDE SEQUENCE [LARGE SCALE GENOMIC DNA]</scope>
    <source>
        <strain evidence="2 3">TF05-11AC</strain>
    </source>
</reference>
<evidence type="ECO:0000259" key="1">
    <source>
        <dbReference type="Pfam" id="PF04230"/>
    </source>
</evidence>
<proteinExistence type="predicted"/>
<organism evidence="2 3">
    <name type="scientific">Hungatella hathewayi</name>
    <dbReference type="NCBI Taxonomy" id="154046"/>
    <lineage>
        <taxon>Bacteria</taxon>
        <taxon>Bacillati</taxon>
        <taxon>Bacillota</taxon>
        <taxon>Clostridia</taxon>
        <taxon>Lachnospirales</taxon>
        <taxon>Lachnospiraceae</taxon>
        <taxon>Hungatella</taxon>
    </lineage>
</organism>
<evidence type="ECO:0000313" key="2">
    <source>
        <dbReference type="EMBL" id="RGM08793.1"/>
    </source>
</evidence>
<feature type="domain" description="Polysaccharide pyruvyl transferase" evidence="1">
    <location>
        <begin position="14"/>
        <end position="297"/>
    </location>
</feature>